<evidence type="ECO:0000256" key="4">
    <source>
        <dbReference type="SAM" id="Phobius"/>
    </source>
</evidence>
<keyword evidence="1" id="KW-0677">Repeat</keyword>
<dbReference type="FunFam" id="1.25.40.10:FF:000125">
    <property type="entry name" value="Pentatricopeptide repeat-containing protein"/>
    <property type="match status" value="1"/>
</dbReference>
<dbReference type="Gene3D" id="1.25.40.10">
    <property type="entry name" value="Tetratricopeptide repeat domain"/>
    <property type="match status" value="3"/>
</dbReference>
<dbReference type="AlphaFoldDB" id="A0AAV7EDY9"/>
<name>A0AAV7EDY9_ARIFI</name>
<evidence type="ECO:0000313" key="5">
    <source>
        <dbReference type="EMBL" id="KAG9446616.1"/>
    </source>
</evidence>
<dbReference type="FunFam" id="1.25.40.10:FF:000334">
    <property type="entry name" value="Pentatricopeptide repeat-containing protein"/>
    <property type="match status" value="1"/>
</dbReference>
<accession>A0AAV7EDY9</accession>
<comment type="caution">
    <text evidence="5">The sequence shown here is derived from an EMBL/GenBank/DDBJ whole genome shotgun (WGS) entry which is preliminary data.</text>
</comment>
<gene>
    <name evidence="5" type="ORF">H6P81_012744</name>
</gene>
<dbReference type="EMBL" id="JAINDJ010000005">
    <property type="protein sequence ID" value="KAG9446616.1"/>
    <property type="molecule type" value="Genomic_DNA"/>
</dbReference>
<evidence type="ECO:0000313" key="6">
    <source>
        <dbReference type="Proteomes" id="UP000825729"/>
    </source>
</evidence>
<dbReference type="GO" id="GO:0003723">
    <property type="term" value="F:RNA binding"/>
    <property type="evidence" value="ECO:0007669"/>
    <property type="project" value="InterPro"/>
</dbReference>
<dbReference type="InterPro" id="IPR046848">
    <property type="entry name" value="E_motif"/>
</dbReference>
<dbReference type="InterPro" id="IPR002885">
    <property type="entry name" value="PPR_rpt"/>
</dbReference>
<dbReference type="Pfam" id="PF13041">
    <property type="entry name" value="PPR_2"/>
    <property type="match status" value="2"/>
</dbReference>
<dbReference type="NCBIfam" id="TIGR00756">
    <property type="entry name" value="PPR"/>
    <property type="match status" value="4"/>
</dbReference>
<dbReference type="Pfam" id="PF20431">
    <property type="entry name" value="E_motif"/>
    <property type="match status" value="1"/>
</dbReference>
<feature type="repeat" description="PPR" evidence="3">
    <location>
        <begin position="367"/>
        <end position="401"/>
    </location>
</feature>
<dbReference type="Proteomes" id="UP000825729">
    <property type="component" value="Unassembled WGS sequence"/>
</dbReference>
<keyword evidence="4" id="KW-0472">Membrane</keyword>
<evidence type="ECO:0000256" key="1">
    <source>
        <dbReference type="ARBA" id="ARBA00022737"/>
    </source>
</evidence>
<comment type="similarity">
    <text evidence="2">Belongs to the PPR family. PCMP-E subfamily.</text>
</comment>
<keyword evidence="6" id="KW-1185">Reference proteome</keyword>
<evidence type="ECO:0000256" key="3">
    <source>
        <dbReference type="PROSITE-ProRule" id="PRU00708"/>
    </source>
</evidence>
<proteinExistence type="inferred from homology"/>
<dbReference type="Pfam" id="PF01535">
    <property type="entry name" value="PPR"/>
    <property type="match status" value="2"/>
</dbReference>
<dbReference type="GO" id="GO:0048731">
    <property type="term" value="P:system development"/>
    <property type="evidence" value="ECO:0007669"/>
    <property type="project" value="UniProtKB-ARBA"/>
</dbReference>
<dbReference type="GO" id="GO:0009451">
    <property type="term" value="P:RNA modification"/>
    <property type="evidence" value="ECO:0007669"/>
    <property type="project" value="InterPro"/>
</dbReference>
<dbReference type="InterPro" id="IPR046960">
    <property type="entry name" value="PPR_At4g14850-like_plant"/>
</dbReference>
<dbReference type="PANTHER" id="PTHR47926">
    <property type="entry name" value="PENTATRICOPEPTIDE REPEAT-CONTAINING PROTEIN"/>
    <property type="match status" value="1"/>
</dbReference>
<dbReference type="PANTHER" id="PTHR47926:SF509">
    <property type="entry name" value="(WILD MALAYSIAN BANANA) HYPOTHETICAL PROTEIN"/>
    <property type="match status" value="1"/>
</dbReference>
<evidence type="ECO:0008006" key="7">
    <source>
        <dbReference type="Google" id="ProtNLM"/>
    </source>
</evidence>
<dbReference type="Pfam" id="PF12854">
    <property type="entry name" value="PPR_1"/>
    <property type="match status" value="1"/>
</dbReference>
<dbReference type="PROSITE" id="PS51375">
    <property type="entry name" value="PPR"/>
    <property type="match status" value="3"/>
</dbReference>
<reference evidence="5 6" key="1">
    <citation type="submission" date="2021-07" db="EMBL/GenBank/DDBJ databases">
        <title>The Aristolochia fimbriata genome: insights into angiosperm evolution, floral development and chemical biosynthesis.</title>
        <authorList>
            <person name="Jiao Y."/>
        </authorList>
    </citation>
    <scope>NUCLEOTIDE SEQUENCE [LARGE SCALE GENOMIC DNA]</scope>
    <source>
        <strain evidence="5">IBCAS-2021</strain>
        <tissue evidence="5">Leaf</tissue>
    </source>
</reference>
<evidence type="ECO:0000256" key="2">
    <source>
        <dbReference type="ARBA" id="ARBA00061659"/>
    </source>
</evidence>
<protein>
    <recommendedName>
        <fullName evidence="7">Pentatricopeptide repeat-containing protein</fullName>
    </recommendedName>
</protein>
<feature type="repeat" description="PPR" evidence="3">
    <location>
        <begin position="171"/>
        <end position="206"/>
    </location>
</feature>
<feature type="repeat" description="PPR" evidence="3">
    <location>
        <begin position="234"/>
        <end position="268"/>
    </location>
</feature>
<feature type="transmembrane region" description="Helical" evidence="4">
    <location>
        <begin position="48"/>
        <end position="73"/>
    </location>
</feature>
<keyword evidence="4" id="KW-1133">Transmembrane helix</keyword>
<organism evidence="5 6">
    <name type="scientific">Aristolochia fimbriata</name>
    <name type="common">White veined hardy Dutchman's pipe vine</name>
    <dbReference type="NCBI Taxonomy" id="158543"/>
    <lineage>
        <taxon>Eukaryota</taxon>
        <taxon>Viridiplantae</taxon>
        <taxon>Streptophyta</taxon>
        <taxon>Embryophyta</taxon>
        <taxon>Tracheophyta</taxon>
        <taxon>Spermatophyta</taxon>
        <taxon>Magnoliopsida</taxon>
        <taxon>Magnoliidae</taxon>
        <taxon>Piperales</taxon>
        <taxon>Aristolochiaceae</taxon>
        <taxon>Aristolochia</taxon>
    </lineage>
</organism>
<keyword evidence="4" id="KW-0812">Transmembrane</keyword>
<dbReference type="InterPro" id="IPR011990">
    <property type="entry name" value="TPR-like_helical_dom_sf"/>
</dbReference>
<sequence>MHPHNKVDTAASLLKACNVLSHLAQIHAHIFRTQLHQNNSLASSLVSLYAGFSLPHVALLVFSFISFPTLSLFNHTIRALSRAPSFHLRCIQLYHRMIGEGIKPDNFTFPFVLNSCAGLADASQAMEVQGRVTKTGFAKFLPVSNALIDVYGKCDAIDRSYKVFEEMTVRDTVSFNAILSGHARIGHDMAAAKTLFQSMQERNVISYNAMIVGYVNSGDLNSARDVFDGMPFRNVVSWTTMIVGYTKNGLVDVARRLFDEMRERNLITWTAMITGYSQNGQPSEALALFDRMVTSTGIRPDAATMTGVISAIAQLGRPELANSIQSFIEKNKIEKNERVLTALLDMFGKCGNMQEACRVFDEIPKPDVYSYSAVIAGLASHGCGEKALNIFGRMQEDGIEPDHITFVGLLTACSHAGLVEDGLRLWKVMVEDYSIEPGPDHFACIVDMLGRTGRLEEAHDIVQMMPPGAHAGALGALLSGCKTFCNVEMAECAASQLFELEPENTGNYMLLSNIYASVDRWEDAMRVRIEMKKSGATKLQGCSWTEFNNKLQMLQEKGFYHFSYKLALMLEIGKKTPLAVMATKAVLLKSNELGLAVAGGPEGIGSTEETYSHPALIDLFELYPDESQQWEPKIQKQRRVLLHVEHRN</sequence>